<dbReference type="EMBL" id="JAESVG020000002">
    <property type="protein sequence ID" value="KAG8630148.1"/>
    <property type="molecule type" value="Genomic_DNA"/>
</dbReference>
<accession>A0A8K0PK25</accession>
<dbReference type="AlphaFoldDB" id="A0A8K0PK25"/>
<dbReference type="PANTHER" id="PTHR31739">
    <property type="entry name" value="ENT-COPALYL DIPHOSPHATE SYNTHASE, CHLOROPLASTIC"/>
    <property type="match status" value="1"/>
</dbReference>
<dbReference type="GO" id="GO:0010333">
    <property type="term" value="F:terpene synthase activity"/>
    <property type="evidence" value="ECO:0007669"/>
    <property type="project" value="InterPro"/>
</dbReference>
<dbReference type="SUPFAM" id="SSF48239">
    <property type="entry name" value="Terpenoid cyclases/Protein prenyltransferases"/>
    <property type="match status" value="1"/>
</dbReference>
<dbReference type="InterPro" id="IPR050148">
    <property type="entry name" value="Terpene_synthase-like"/>
</dbReference>
<organism evidence="2 3">
    <name type="scientific">Elsinoe batatas</name>
    <dbReference type="NCBI Taxonomy" id="2601811"/>
    <lineage>
        <taxon>Eukaryota</taxon>
        <taxon>Fungi</taxon>
        <taxon>Dikarya</taxon>
        <taxon>Ascomycota</taxon>
        <taxon>Pezizomycotina</taxon>
        <taxon>Dothideomycetes</taxon>
        <taxon>Dothideomycetidae</taxon>
        <taxon>Myriangiales</taxon>
        <taxon>Elsinoaceae</taxon>
        <taxon>Elsinoe</taxon>
    </lineage>
</organism>
<evidence type="ECO:0000313" key="2">
    <source>
        <dbReference type="EMBL" id="KAG8630148.1"/>
    </source>
</evidence>
<dbReference type="GO" id="GO:0000287">
    <property type="term" value="F:magnesium ion binding"/>
    <property type="evidence" value="ECO:0007669"/>
    <property type="project" value="TreeGrafter"/>
</dbReference>
<dbReference type="Gene3D" id="1.50.10.160">
    <property type="match status" value="1"/>
</dbReference>
<dbReference type="Proteomes" id="UP000809789">
    <property type="component" value="Unassembled WGS sequence"/>
</dbReference>
<evidence type="ECO:0000313" key="3">
    <source>
        <dbReference type="Proteomes" id="UP000809789"/>
    </source>
</evidence>
<comment type="similarity">
    <text evidence="1">Belongs to the terpene synthase family.</text>
</comment>
<keyword evidence="3" id="KW-1185">Reference proteome</keyword>
<reference evidence="2" key="1">
    <citation type="submission" date="2021-07" db="EMBL/GenBank/DDBJ databases">
        <title>Elsinoe batatas strain:CRI-CJ2 Genome sequencing and assembly.</title>
        <authorList>
            <person name="Huang L."/>
        </authorList>
    </citation>
    <scope>NUCLEOTIDE SEQUENCE</scope>
    <source>
        <strain evidence="2">CRI-CJ2</strain>
    </source>
</reference>
<dbReference type="OrthoDB" id="2343925at2759"/>
<proteinExistence type="inferred from homology"/>
<comment type="caution">
    <text evidence="2">The sequence shown here is derived from an EMBL/GenBank/DDBJ whole genome shotgun (WGS) entry which is preliminary data.</text>
</comment>
<protein>
    <submittedName>
        <fullName evidence="2">Uncharacterized protein</fullName>
    </submittedName>
</protein>
<evidence type="ECO:0000256" key="1">
    <source>
        <dbReference type="ARBA" id="ARBA00006333"/>
    </source>
</evidence>
<dbReference type="GO" id="GO:0016102">
    <property type="term" value="P:diterpenoid biosynthetic process"/>
    <property type="evidence" value="ECO:0007669"/>
    <property type="project" value="TreeGrafter"/>
</dbReference>
<dbReference type="InterPro" id="IPR008930">
    <property type="entry name" value="Terpenoid_cyclase/PrenylTrfase"/>
</dbReference>
<dbReference type="PANTHER" id="PTHR31739:SF25">
    <property type="entry name" value="(E,E)-GERANYLLINALOOL SYNTHASE"/>
    <property type="match status" value="1"/>
</dbReference>
<sequence>MLEGISEGASPQKLLNSAKDLIAEACNKTDPFYGLSTASCQVYDTAWVAMVVKRLDNGEDTWAFPLSFQYILRAQASDGGWGESKSSRTAGILDTAAALLTLHRHLGRPLQIMDVTRMDVQDRIERASKSLVSQLQQWDDLVESNHIGVELILPPLLEQLRQVDPLLRSTRFTAEEDLLRMNAEKLRNFDVSSLYGSPPSSALHSLEAFLGKIDFDRVSHHLYHGSMMASPSSTAAYLIGASTYDATAEAYLTHILDRAAGQNLGGIPGTYPITNFEYSWITATLLRDCFTYEDLVSPALECLSRTLEETFQAGKGVIGFAPRTADVDDTAKGLLALTSMRRYTPADPRPMIKVFERDDHFTTFGSERDPSFTSNCHVLLSLLAQESDLCHYRAQIHKATKFLCDFLFYRNGPVKDKWHMTSSYPSMLLVEAFLELLRLQDKQKLDQLLTFDEQHRVYIVLFQTSLFLPLLRKEKQAIFPRDGTMLTPDDYIDIIPYTWVICSNRIGIHTSPSLALDMMLLSMYGYQVDEFFESHAMAGHYHSGSDLKRLVDDVLEQTITACAGLSNGISKHDTAAQSPTTQEAAISMPEMSAGLIRFITFILKYPSVSNAHPTSRSELHRELRAFLHAHCDQSDENRRFAAQENWDELHSPSQTLFQYVRTTGGDHVACAYSLSFMLCLISSYIVDGGEVFRTAEEKYLAAAAARHLTTMCRISNDYGSLARDTAERNVNSMHFPEFRQTTATGDDPTKAKKKALLSLGEDYNLHRPPVLCLVLMLREKKHRPKRDLF</sequence>
<name>A0A8K0PK25_9PEZI</name>
<gene>
    <name evidence="2" type="ORF">KVT40_001767</name>
</gene>